<sequence>MSALETLFAALEEQGWAVSDELVDPALVARLYRDSRAAWEGGLFHQARIGRGQEAARDPDIRGDSILWLDDAPVAGATQDFQAWAAGFRQALNARYYLGLKREEFHFSHYPVGTAYKKHLDQHRATEHRKISLVLYLNPEWEQHDGGELVLYPPDGQASALRQVLPQCARLAVFRSDLIPHEVLPCRRTRWALTGWFRTDPA</sequence>
<organism evidence="8 9">
    <name type="scientific">Cupriavidus basilensis</name>
    <dbReference type="NCBI Taxonomy" id="68895"/>
    <lineage>
        <taxon>Bacteria</taxon>
        <taxon>Pseudomonadati</taxon>
        <taxon>Pseudomonadota</taxon>
        <taxon>Betaproteobacteria</taxon>
        <taxon>Burkholderiales</taxon>
        <taxon>Burkholderiaceae</taxon>
        <taxon>Cupriavidus</taxon>
    </lineage>
</organism>
<keyword evidence="2" id="KW-0479">Metal-binding</keyword>
<dbReference type="Proteomes" id="UP001216674">
    <property type="component" value="Unassembled WGS sequence"/>
</dbReference>
<evidence type="ECO:0000256" key="1">
    <source>
        <dbReference type="ARBA" id="ARBA00001961"/>
    </source>
</evidence>
<accession>A0ABT6ARZ4</accession>
<evidence type="ECO:0000313" key="8">
    <source>
        <dbReference type="EMBL" id="MDF3835224.1"/>
    </source>
</evidence>
<keyword evidence="9" id="KW-1185">Reference proteome</keyword>
<gene>
    <name evidence="8" type="ORF">P3W85_19985</name>
</gene>
<feature type="domain" description="Fe2OG dioxygenase" evidence="7">
    <location>
        <begin position="101"/>
        <end position="199"/>
    </location>
</feature>
<evidence type="ECO:0000256" key="5">
    <source>
        <dbReference type="ARBA" id="ARBA00023002"/>
    </source>
</evidence>
<dbReference type="SMART" id="SM00702">
    <property type="entry name" value="P4Hc"/>
    <property type="match status" value="1"/>
</dbReference>
<dbReference type="RefSeq" id="WP_035808467.1">
    <property type="nucleotide sequence ID" value="NZ_JARJLM010000339.1"/>
</dbReference>
<evidence type="ECO:0000256" key="6">
    <source>
        <dbReference type="ARBA" id="ARBA00023004"/>
    </source>
</evidence>
<evidence type="ECO:0000256" key="2">
    <source>
        <dbReference type="ARBA" id="ARBA00022723"/>
    </source>
</evidence>
<dbReference type="PROSITE" id="PS51471">
    <property type="entry name" value="FE2OG_OXY"/>
    <property type="match status" value="1"/>
</dbReference>
<keyword evidence="5" id="KW-0560">Oxidoreductase</keyword>
<protein>
    <submittedName>
        <fullName evidence="8">2OG-Fe(II) oxygenase</fullName>
    </submittedName>
</protein>
<keyword evidence="3" id="KW-0847">Vitamin C</keyword>
<reference evidence="8 9" key="1">
    <citation type="submission" date="2023-03" db="EMBL/GenBank/DDBJ databases">
        <title>Draft assemblies of triclosan tolerant bacteria isolated from returned activated sludge.</title>
        <authorList>
            <person name="Van Hamelsveld S."/>
        </authorList>
    </citation>
    <scope>NUCLEOTIDE SEQUENCE [LARGE SCALE GENOMIC DNA]</scope>
    <source>
        <strain evidence="8 9">GW210010_S58</strain>
    </source>
</reference>
<dbReference type="InterPro" id="IPR006620">
    <property type="entry name" value="Pro_4_hyd_alph"/>
</dbReference>
<dbReference type="Gene3D" id="2.60.120.620">
    <property type="entry name" value="q2cbj1_9rhob like domain"/>
    <property type="match status" value="1"/>
</dbReference>
<comment type="cofactor">
    <cofactor evidence="1">
        <name>L-ascorbate</name>
        <dbReference type="ChEBI" id="CHEBI:38290"/>
    </cofactor>
</comment>
<dbReference type="InterPro" id="IPR051559">
    <property type="entry name" value="HIF_prolyl_hydroxylases"/>
</dbReference>
<name>A0ABT6ARZ4_9BURK</name>
<keyword evidence="4" id="KW-0223">Dioxygenase</keyword>
<proteinExistence type="predicted"/>
<evidence type="ECO:0000313" key="9">
    <source>
        <dbReference type="Proteomes" id="UP001216674"/>
    </source>
</evidence>
<evidence type="ECO:0000259" key="7">
    <source>
        <dbReference type="PROSITE" id="PS51471"/>
    </source>
</evidence>
<comment type="caution">
    <text evidence="8">The sequence shown here is derived from an EMBL/GenBank/DDBJ whole genome shotgun (WGS) entry which is preliminary data.</text>
</comment>
<dbReference type="PANTHER" id="PTHR12907">
    <property type="entry name" value="EGL NINE HOMOLOG-RELATED"/>
    <property type="match status" value="1"/>
</dbReference>
<evidence type="ECO:0000256" key="3">
    <source>
        <dbReference type="ARBA" id="ARBA00022896"/>
    </source>
</evidence>
<dbReference type="InterPro" id="IPR005123">
    <property type="entry name" value="Oxoglu/Fe-dep_dioxygenase_dom"/>
</dbReference>
<dbReference type="EMBL" id="JARJLM010000339">
    <property type="protein sequence ID" value="MDF3835224.1"/>
    <property type="molecule type" value="Genomic_DNA"/>
</dbReference>
<keyword evidence="6" id="KW-0408">Iron</keyword>
<dbReference type="InterPro" id="IPR044862">
    <property type="entry name" value="Pro_4_hyd_alph_FE2OG_OXY"/>
</dbReference>
<dbReference type="PANTHER" id="PTHR12907:SF26">
    <property type="entry name" value="HIF PROLYL HYDROXYLASE, ISOFORM C"/>
    <property type="match status" value="1"/>
</dbReference>
<evidence type="ECO:0000256" key="4">
    <source>
        <dbReference type="ARBA" id="ARBA00022964"/>
    </source>
</evidence>
<dbReference type="Pfam" id="PF13640">
    <property type="entry name" value="2OG-FeII_Oxy_3"/>
    <property type="match status" value="1"/>
</dbReference>